<feature type="compositionally biased region" description="Low complexity" evidence="1">
    <location>
        <begin position="47"/>
        <end position="65"/>
    </location>
</feature>
<reference evidence="4" key="1">
    <citation type="submission" date="2023-05" db="EMBL/GenBank/DDBJ databases">
        <title>Nepenthes gracilis genome sequencing.</title>
        <authorList>
            <person name="Fukushima K."/>
        </authorList>
    </citation>
    <scope>NUCLEOTIDE SEQUENCE</scope>
    <source>
        <strain evidence="4">SING2019-196</strain>
    </source>
</reference>
<keyword evidence="5" id="KW-1185">Reference proteome</keyword>
<organism evidence="4 5">
    <name type="scientific">Nepenthes gracilis</name>
    <name type="common">Slender pitcher plant</name>
    <dbReference type="NCBI Taxonomy" id="150966"/>
    <lineage>
        <taxon>Eukaryota</taxon>
        <taxon>Viridiplantae</taxon>
        <taxon>Streptophyta</taxon>
        <taxon>Embryophyta</taxon>
        <taxon>Tracheophyta</taxon>
        <taxon>Spermatophyta</taxon>
        <taxon>Magnoliopsida</taxon>
        <taxon>eudicotyledons</taxon>
        <taxon>Gunneridae</taxon>
        <taxon>Pentapetalae</taxon>
        <taxon>Caryophyllales</taxon>
        <taxon>Nepenthaceae</taxon>
        <taxon>Nepenthes</taxon>
    </lineage>
</organism>
<gene>
    <name evidence="4" type="ORF">Nepgr_027624</name>
</gene>
<dbReference type="Pfam" id="PF14309">
    <property type="entry name" value="DUF4378"/>
    <property type="match status" value="1"/>
</dbReference>
<proteinExistence type="predicted"/>
<feature type="region of interest" description="Disordered" evidence="1">
    <location>
        <begin position="152"/>
        <end position="173"/>
    </location>
</feature>
<evidence type="ECO:0000256" key="1">
    <source>
        <dbReference type="SAM" id="MobiDB-lite"/>
    </source>
</evidence>
<dbReference type="InterPro" id="IPR033334">
    <property type="entry name" value="LNG1/2"/>
</dbReference>
<feature type="domain" description="DUF4378" evidence="2">
    <location>
        <begin position="619"/>
        <end position="762"/>
    </location>
</feature>
<evidence type="ECO:0000259" key="2">
    <source>
        <dbReference type="Pfam" id="PF14309"/>
    </source>
</evidence>
<dbReference type="Proteomes" id="UP001279734">
    <property type="component" value="Unassembled WGS sequence"/>
</dbReference>
<feature type="compositionally biased region" description="Polar residues" evidence="1">
    <location>
        <begin position="422"/>
        <end position="442"/>
    </location>
</feature>
<name>A0AAD3TAU2_NEPGR</name>
<evidence type="ECO:0000313" key="5">
    <source>
        <dbReference type="Proteomes" id="UP001279734"/>
    </source>
</evidence>
<feature type="compositionally biased region" description="Low complexity" evidence="1">
    <location>
        <begin position="512"/>
        <end position="523"/>
    </location>
</feature>
<dbReference type="PANTHER" id="PTHR31680:SF12">
    <property type="entry name" value="OS11G0587300 PROTEIN"/>
    <property type="match status" value="1"/>
</dbReference>
<feature type="region of interest" description="Disordered" evidence="1">
    <location>
        <begin position="364"/>
        <end position="537"/>
    </location>
</feature>
<comment type="caution">
    <text evidence="4">The sequence shown here is derived from an EMBL/GenBank/DDBJ whole genome shotgun (WGS) entry which is preliminary data.</text>
</comment>
<feature type="compositionally biased region" description="Basic and acidic residues" evidence="1">
    <location>
        <begin position="525"/>
        <end position="537"/>
    </location>
</feature>
<feature type="domain" description="DUF3741" evidence="3">
    <location>
        <begin position="166"/>
        <end position="185"/>
    </location>
</feature>
<dbReference type="PANTHER" id="PTHR31680">
    <property type="entry name" value="LONGIFOLIA PROTEIN"/>
    <property type="match status" value="1"/>
</dbReference>
<feature type="region of interest" description="Disordered" evidence="1">
    <location>
        <begin position="186"/>
        <end position="206"/>
    </location>
</feature>
<evidence type="ECO:0000313" key="4">
    <source>
        <dbReference type="EMBL" id="GMH25781.1"/>
    </source>
</evidence>
<accession>A0AAD3TAU2</accession>
<protein>
    <recommendedName>
        <fullName evidence="6">Protein LONGIFOLIA 1</fullName>
    </recommendedName>
</protein>
<evidence type="ECO:0008006" key="6">
    <source>
        <dbReference type="Google" id="ProtNLM"/>
    </source>
</evidence>
<feature type="compositionally biased region" description="Basic and acidic residues" evidence="1">
    <location>
        <begin position="407"/>
        <end position="416"/>
    </location>
</feature>
<feature type="compositionally biased region" description="Basic and acidic residues" evidence="1">
    <location>
        <begin position="448"/>
        <end position="465"/>
    </location>
</feature>
<dbReference type="GO" id="GO:0051513">
    <property type="term" value="P:regulation of monopolar cell growth"/>
    <property type="evidence" value="ECO:0007669"/>
    <property type="project" value="InterPro"/>
</dbReference>
<dbReference type="Pfam" id="PF14383">
    <property type="entry name" value="VARLMGL"/>
    <property type="match status" value="1"/>
</dbReference>
<dbReference type="EMBL" id="BSYO01000030">
    <property type="protein sequence ID" value="GMH25781.1"/>
    <property type="molecule type" value="Genomic_DNA"/>
</dbReference>
<feature type="region of interest" description="Disordered" evidence="1">
    <location>
        <begin position="45"/>
        <end position="88"/>
    </location>
</feature>
<dbReference type="AlphaFoldDB" id="A0AAD3TAU2"/>
<dbReference type="InterPro" id="IPR032795">
    <property type="entry name" value="DUF3741-assoc"/>
</dbReference>
<sequence>MTTGILHDQNLEKHIEKNMGCMAGFFNLFDRTHILAGKRFYSKRLPSSPVVDSASDAVSSVGSPGFSRELENPGQSKSIPSPDSRKSVVQEFPTLVPTGSPRTAKSSLAVPSFELKEGVKSPWKFTREAPRLSLDSRAVVDAKGSLHPREIRTTNASILSGDGSGDESDKQRRSPSVIARLMGLEPLRHTGAEPPEKKVELRRSASESRSRDLLQYRFMDAKHLQYQQQAIKENAVREFNNNIDNIVTYNTVILSSVKSNHAEYGAGSSKSEALKQRRSMQQRKSYYDSTDFFPEPKRTVSVHGEIEKRLKMRGIEEPTKDLETLKQILDSLQLKGLLHSKRPEKIGQPNFIYDRRFADEESPIIVIKPSKSTRRLEDESPHSSFRSKPVPRRNPKFAGVSSPSLSPRREQRDVNRSARIPTRNSNSMNSPGRGENLSSSPVTRRKALHTEPQRKENGTAAEQRRVSPVQSPKVTAARRSHQTTSRSPRNRRPSAEIYLNEKPTVPAEDESSTISESSYSTSSHADTERWKAEENKEGRSLLERCDKLLHSIAEMNATTELQPSPVSVLDSSFDKDDDAPPSPVMKRTINFKDQPAEFEDEVFTPSSSAVHGNESDGADFIYVSDILRASNFLLPRETDVFLLLEKEQYLKGNDTSRVSTLRRKLIFDATNEILDRSWRLPPWKLILPENAVSGKPLLSRVWSEFQRIQQPGPSEDLFDTICGVLRKDLAADLIDGWGQCPVEVSEAVLDIERLIFKDLIGETIRELAASSRCCVAVVAAPRRKLVF</sequence>
<dbReference type="InterPro" id="IPR025486">
    <property type="entry name" value="DUF4378"/>
</dbReference>
<evidence type="ECO:0000259" key="3">
    <source>
        <dbReference type="Pfam" id="PF14383"/>
    </source>
</evidence>